<evidence type="ECO:0000313" key="2">
    <source>
        <dbReference type="Proteomes" id="UP000310374"/>
    </source>
</evidence>
<protein>
    <submittedName>
        <fullName evidence="1">Uncharacterized protein</fullName>
    </submittedName>
</protein>
<accession>A0AB74JLD6</accession>
<sequence length="288" mass="32588">MVTDRLRDLAGNLGMGKSLLTEVSVRGNCKRARRSHDRSFIVLPLNPRFSFSFLSPRPPSFASITTRRKSEARRQNLKITPRRTKAIADLALRSVPVQRLLPYEDIRGVAFTLVTRRALIINNSFSPAVHPSTNTSLHAPRSAIVFSRTQHRTATGQSDRILLLESIENIKICPQWTLRSSSPYTGHQQSLARTHFIHRQTHLVKLHSVVIIPSTDPRQKLSRLGILAIGTLTCQYLQPLPSANYACRPSSDTKLDCQIGFPQMSRELHVEVKDFVKGLYDKLCTKYR</sequence>
<reference evidence="1 2" key="1">
    <citation type="submission" date="2018-10" db="EMBL/GenBank/DDBJ databases">
        <title>Fifty Aureobasidium pullulans genomes reveal a recombining polyextremotolerant generalist.</title>
        <authorList>
            <person name="Gostincar C."/>
            <person name="Turk M."/>
            <person name="Zajc J."/>
            <person name="Gunde-Cimerman N."/>
        </authorList>
    </citation>
    <scope>NUCLEOTIDE SEQUENCE [LARGE SCALE GENOMIC DNA]</scope>
    <source>
        <strain evidence="1 2">EXF-10081</strain>
    </source>
</reference>
<evidence type="ECO:0000313" key="1">
    <source>
        <dbReference type="EMBL" id="THX24181.1"/>
    </source>
</evidence>
<proteinExistence type="predicted"/>
<name>A0AB74JLD6_AURPU</name>
<dbReference type="Proteomes" id="UP000310374">
    <property type="component" value="Unassembled WGS sequence"/>
</dbReference>
<organism evidence="1 2">
    <name type="scientific">Aureobasidium pullulans</name>
    <name type="common">Black yeast</name>
    <name type="synonym">Pullularia pullulans</name>
    <dbReference type="NCBI Taxonomy" id="5580"/>
    <lineage>
        <taxon>Eukaryota</taxon>
        <taxon>Fungi</taxon>
        <taxon>Dikarya</taxon>
        <taxon>Ascomycota</taxon>
        <taxon>Pezizomycotina</taxon>
        <taxon>Dothideomycetes</taxon>
        <taxon>Dothideomycetidae</taxon>
        <taxon>Dothideales</taxon>
        <taxon>Saccotheciaceae</taxon>
        <taxon>Aureobasidium</taxon>
    </lineage>
</organism>
<dbReference type="AlphaFoldDB" id="A0AB74JLD6"/>
<comment type="caution">
    <text evidence="1">The sequence shown here is derived from an EMBL/GenBank/DDBJ whole genome shotgun (WGS) entry which is preliminary data.</text>
</comment>
<dbReference type="EMBL" id="QZAT01000128">
    <property type="protein sequence ID" value="THX24181.1"/>
    <property type="molecule type" value="Genomic_DNA"/>
</dbReference>
<gene>
    <name evidence="1" type="ORF">D6D12_07866</name>
</gene>